<dbReference type="PANTHER" id="PTHR13604">
    <property type="entry name" value="DC12-RELATED"/>
    <property type="match status" value="1"/>
</dbReference>
<sequence>MCERYSLGKTKQELESRFNAEMLEEFQPRFNIAPSQLLPVITMESPKGFSHFYWGVTPDFSKNKPVSQKFIHAKSETINQRVSYKNSFKRRRCLIPADGYYEWKKVGKKIKIPFRFVLHDNSLFSFAGIWEEYENENGQINHTFLLLTVPANFLVKDINERMPVILSKNQEQVWLDKFSQEDDLLNLMKTYPSEQMVTYPVSPMINQVSIDSEYITRKTSPMDQFGNYTLFG</sequence>
<reference evidence="9 10" key="1">
    <citation type="submission" date="2024-09" db="EMBL/GenBank/DDBJ databases">
        <authorList>
            <person name="Sun Q."/>
            <person name="Mori K."/>
        </authorList>
    </citation>
    <scope>NUCLEOTIDE SEQUENCE [LARGE SCALE GENOMIC DNA]</scope>
    <source>
        <strain evidence="9 10">CECT 7682</strain>
    </source>
</reference>
<evidence type="ECO:0000256" key="3">
    <source>
        <dbReference type="ARBA" id="ARBA00022763"/>
    </source>
</evidence>
<comment type="similarity">
    <text evidence="1 8">Belongs to the SOS response-associated peptidase family.</text>
</comment>
<evidence type="ECO:0000256" key="4">
    <source>
        <dbReference type="ARBA" id="ARBA00022801"/>
    </source>
</evidence>
<evidence type="ECO:0000256" key="8">
    <source>
        <dbReference type="RuleBase" id="RU364100"/>
    </source>
</evidence>
<evidence type="ECO:0000256" key="7">
    <source>
        <dbReference type="ARBA" id="ARBA00023239"/>
    </source>
</evidence>
<evidence type="ECO:0000313" key="10">
    <source>
        <dbReference type="Proteomes" id="UP001589654"/>
    </source>
</evidence>
<keyword evidence="4 8" id="KW-0378">Hydrolase</keyword>
<keyword evidence="6" id="KW-0238">DNA-binding</keyword>
<dbReference type="Proteomes" id="UP001589654">
    <property type="component" value="Unassembled WGS sequence"/>
</dbReference>
<name>A0ABV5J0Q4_9BACT</name>
<evidence type="ECO:0000313" key="9">
    <source>
        <dbReference type="EMBL" id="MFB9210398.1"/>
    </source>
</evidence>
<evidence type="ECO:0000256" key="2">
    <source>
        <dbReference type="ARBA" id="ARBA00022670"/>
    </source>
</evidence>
<dbReference type="Gene3D" id="3.90.1680.10">
    <property type="entry name" value="SOS response associated peptidase-like"/>
    <property type="match status" value="1"/>
</dbReference>
<accession>A0ABV5J0Q4</accession>
<dbReference type="EC" id="3.4.-.-" evidence="8"/>
<keyword evidence="7" id="KW-0456">Lyase</keyword>
<dbReference type="InterPro" id="IPR036590">
    <property type="entry name" value="SRAP-like"/>
</dbReference>
<dbReference type="InterPro" id="IPR003738">
    <property type="entry name" value="SRAP"/>
</dbReference>
<dbReference type="Pfam" id="PF02586">
    <property type="entry name" value="SRAP"/>
    <property type="match status" value="1"/>
</dbReference>
<protein>
    <recommendedName>
        <fullName evidence="8">Abasic site processing protein</fullName>
        <ecNumber evidence="8">3.4.-.-</ecNumber>
    </recommendedName>
</protein>
<comment type="caution">
    <text evidence="9">The sequence shown here is derived from an EMBL/GenBank/DDBJ whole genome shotgun (WGS) entry which is preliminary data.</text>
</comment>
<keyword evidence="3" id="KW-0227">DNA damage</keyword>
<keyword evidence="10" id="KW-1185">Reference proteome</keyword>
<dbReference type="EMBL" id="JBHMEW010000007">
    <property type="protein sequence ID" value="MFB9210398.1"/>
    <property type="molecule type" value="Genomic_DNA"/>
</dbReference>
<evidence type="ECO:0000256" key="1">
    <source>
        <dbReference type="ARBA" id="ARBA00008136"/>
    </source>
</evidence>
<organism evidence="9 10">
    <name type="scientific">Echinicola jeungdonensis</name>
    <dbReference type="NCBI Taxonomy" id="709343"/>
    <lineage>
        <taxon>Bacteria</taxon>
        <taxon>Pseudomonadati</taxon>
        <taxon>Bacteroidota</taxon>
        <taxon>Cytophagia</taxon>
        <taxon>Cytophagales</taxon>
        <taxon>Cyclobacteriaceae</taxon>
        <taxon>Echinicola</taxon>
    </lineage>
</organism>
<evidence type="ECO:0000256" key="5">
    <source>
        <dbReference type="ARBA" id="ARBA00023124"/>
    </source>
</evidence>
<keyword evidence="5" id="KW-0190">Covalent protein-DNA linkage</keyword>
<keyword evidence="2 8" id="KW-0645">Protease</keyword>
<proteinExistence type="inferred from homology"/>
<evidence type="ECO:0000256" key="6">
    <source>
        <dbReference type="ARBA" id="ARBA00023125"/>
    </source>
</evidence>
<dbReference type="RefSeq" id="WP_290246263.1">
    <property type="nucleotide sequence ID" value="NZ_JAUFQT010000001.1"/>
</dbReference>
<dbReference type="PANTHER" id="PTHR13604:SF0">
    <property type="entry name" value="ABASIC SITE PROCESSING PROTEIN HMCES"/>
    <property type="match status" value="1"/>
</dbReference>
<gene>
    <name evidence="9" type="ORF">ACFFUR_01145</name>
</gene>
<dbReference type="SUPFAM" id="SSF143081">
    <property type="entry name" value="BB1717-like"/>
    <property type="match status" value="1"/>
</dbReference>
<dbReference type="GO" id="GO:0016787">
    <property type="term" value="F:hydrolase activity"/>
    <property type="evidence" value="ECO:0007669"/>
    <property type="project" value="UniProtKB-KW"/>
</dbReference>